<accession>A0ABQ1HMK8</accession>
<dbReference type="InterPro" id="IPR050097">
    <property type="entry name" value="Ferredoxin-NADP_redctase_2"/>
</dbReference>
<dbReference type="Proteomes" id="UP000623419">
    <property type="component" value="Unassembled WGS sequence"/>
</dbReference>
<keyword evidence="1" id="KW-0285">Flavoprotein</keyword>
<dbReference type="Pfam" id="PF07992">
    <property type="entry name" value="Pyr_redox_2"/>
    <property type="match status" value="1"/>
</dbReference>
<evidence type="ECO:0000259" key="3">
    <source>
        <dbReference type="Pfam" id="PF07992"/>
    </source>
</evidence>
<dbReference type="PRINTS" id="PR00469">
    <property type="entry name" value="PNDRDTASEII"/>
</dbReference>
<dbReference type="EMBL" id="BMKC01000003">
    <property type="protein sequence ID" value="GGA83203.1"/>
    <property type="molecule type" value="Genomic_DNA"/>
</dbReference>
<dbReference type="RefSeq" id="WP_188664111.1">
    <property type="nucleotide sequence ID" value="NZ_BMKC01000003.1"/>
</dbReference>
<evidence type="ECO:0000256" key="2">
    <source>
        <dbReference type="ARBA" id="ARBA00023002"/>
    </source>
</evidence>
<protein>
    <submittedName>
        <fullName evidence="4">Thioredoxin reductase</fullName>
    </submittedName>
</protein>
<dbReference type="SUPFAM" id="SSF51905">
    <property type="entry name" value="FAD/NAD(P)-binding domain"/>
    <property type="match status" value="1"/>
</dbReference>
<reference evidence="5" key="1">
    <citation type="journal article" date="2019" name="Int. J. Syst. Evol. Microbiol.">
        <title>The Global Catalogue of Microorganisms (GCM) 10K type strain sequencing project: providing services to taxonomists for standard genome sequencing and annotation.</title>
        <authorList>
            <consortium name="The Broad Institute Genomics Platform"/>
            <consortium name="The Broad Institute Genome Sequencing Center for Infectious Disease"/>
            <person name="Wu L."/>
            <person name="Ma J."/>
        </authorList>
    </citation>
    <scope>NUCLEOTIDE SEQUENCE [LARGE SCALE GENOMIC DNA]</scope>
    <source>
        <strain evidence="5">CGMCC 1.15905</strain>
    </source>
</reference>
<comment type="caution">
    <text evidence="4">The sequence shown here is derived from an EMBL/GenBank/DDBJ whole genome shotgun (WGS) entry which is preliminary data.</text>
</comment>
<dbReference type="InterPro" id="IPR036188">
    <property type="entry name" value="FAD/NAD-bd_sf"/>
</dbReference>
<organism evidence="4 5">
    <name type="scientific">Arenimonas soli</name>
    <dbReference type="NCBI Taxonomy" id="2269504"/>
    <lineage>
        <taxon>Bacteria</taxon>
        <taxon>Pseudomonadati</taxon>
        <taxon>Pseudomonadota</taxon>
        <taxon>Gammaproteobacteria</taxon>
        <taxon>Lysobacterales</taxon>
        <taxon>Lysobacteraceae</taxon>
        <taxon>Arenimonas</taxon>
    </lineage>
</organism>
<keyword evidence="2" id="KW-0560">Oxidoreductase</keyword>
<dbReference type="Gene3D" id="3.50.50.60">
    <property type="entry name" value="FAD/NAD(P)-binding domain"/>
    <property type="match status" value="2"/>
</dbReference>
<dbReference type="InterPro" id="IPR023753">
    <property type="entry name" value="FAD/NAD-binding_dom"/>
</dbReference>
<evidence type="ECO:0000313" key="4">
    <source>
        <dbReference type="EMBL" id="GGA83203.1"/>
    </source>
</evidence>
<keyword evidence="5" id="KW-1185">Reference proteome</keyword>
<name>A0ABQ1HMK8_9GAMM</name>
<sequence length="299" mass="31953">MGYDLIVIGGGYAGMSAAMQLVRAHRTVVVVDGGRRRNRSAATAHGFLTQEGADPAQIALTARDQLRAYPTLTWIEGEVEGASGTCDAFEVVLGDGARLQGRRLLLATGVFDELPEIPGLAERWGTSVFHCPYCHAFELAKGRIGVIAGGQDWVQQAELLAEWGRVTLLLNGRAEPGPEEARDLDRRGVELVAAPVARIEGRAEVVLVDGQRHVFEGLFIAPRHVPSSSVAQRLGCALEDVSTGVQVRTDDEHRTSLDGVFACGDVARIPHSLSQAVADGAGAGTQIHQSLVWPGKRLE</sequence>
<evidence type="ECO:0000313" key="5">
    <source>
        <dbReference type="Proteomes" id="UP000623419"/>
    </source>
</evidence>
<proteinExistence type="predicted"/>
<dbReference type="PANTHER" id="PTHR48105">
    <property type="entry name" value="THIOREDOXIN REDUCTASE 1-RELATED-RELATED"/>
    <property type="match status" value="1"/>
</dbReference>
<dbReference type="PRINTS" id="PR00368">
    <property type="entry name" value="FADPNR"/>
</dbReference>
<feature type="domain" description="FAD/NAD(P)-binding" evidence="3">
    <location>
        <begin position="3"/>
        <end position="280"/>
    </location>
</feature>
<evidence type="ECO:0000256" key="1">
    <source>
        <dbReference type="ARBA" id="ARBA00022630"/>
    </source>
</evidence>
<gene>
    <name evidence="4" type="ORF">GCM10011521_21910</name>
</gene>